<dbReference type="SUPFAM" id="SSF51735">
    <property type="entry name" value="NAD(P)-binding Rossmann-fold domains"/>
    <property type="match status" value="1"/>
</dbReference>
<dbReference type="Pfam" id="PF00390">
    <property type="entry name" value="malic"/>
    <property type="match status" value="1"/>
</dbReference>
<dbReference type="Pfam" id="PF03949">
    <property type="entry name" value="Malic_M"/>
    <property type="match status" value="1"/>
</dbReference>
<reference evidence="11 12" key="1">
    <citation type="journal article" date="2009" name="PLoS ONE">
        <title>The complete genome of Teredinibacter turnerae T7901: an intracellular endosymbiont of marine wood-boring bivalves (shipworms).</title>
        <authorList>
            <person name="Yang J.C."/>
            <person name="Madupu R."/>
            <person name="Durkin A.S."/>
            <person name="Ekborg N.A."/>
            <person name="Pedamallu C.S."/>
            <person name="Hostetler J.B."/>
            <person name="Radune D."/>
            <person name="Toms B.S."/>
            <person name="Henrissat B."/>
            <person name="Coutinho P.M."/>
            <person name="Schwarz S."/>
            <person name="Field L."/>
            <person name="Trindade-Silva A.E."/>
            <person name="Soares C.A.G."/>
            <person name="Elshahawi S."/>
            <person name="Hanora A."/>
            <person name="Schmidt E.W."/>
            <person name="Haygood M.G."/>
            <person name="Posfai J."/>
            <person name="Benner J."/>
            <person name="Madinger C."/>
            <person name="Nove J."/>
            <person name="Anton B."/>
            <person name="Chaudhary K."/>
            <person name="Foster J."/>
            <person name="Holman A."/>
            <person name="Kumar S."/>
            <person name="Lessard P.A."/>
            <person name="Luyten Y.A."/>
            <person name="Slatko B."/>
            <person name="Wood N."/>
            <person name="Wu B."/>
            <person name="Teplitski M."/>
            <person name="Mougous J.D."/>
            <person name="Ward N."/>
            <person name="Eisen J.A."/>
            <person name="Badger J.H."/>
            <person name="Distel D.L."/>
        </authorList>
    </citation>
    <scope>NUCLEOTIDE SEQUENCE [LARGE SCALE GENOMIC DNA]</scope>
    <source>
        <strain evidence="12">ATCC 39867 / T7901</strain>
    </source>
</reference>
<feature type="domain" description="Malic enzyme NAD-binding" evidence="9">
    <location>
        <begin position="259"/>
        <end position="509"/>
    </location>
</feature>
<dbReference type="SUPFAM" id="SSF53223">
    <property type="entry name" value="Aminoacid dehydrogenase-like, N-terminal domain"/>
    <property type="match status" value="1"/>
</dbReference>
<dbReference type="InterPro" id="IPR046346">
    <property type="entry name" value="Aminoacid_DH-like_N_sf"/>
</dbReference>
<keyword evidence="3 7" id="KW-0479">Metal-binding</keyword>
<dbReference type="STRING" id="377629.TERTU_1358"/>
<dbReference type="FunFam" id="3.40.50.720:FF:000635">
    <property type="entry name" value="NADP-dependent malic enzyme"/>
    <property type="match status" value="1"/>
</dbReference>
<dbReference type="AlphaFoldDB" id="C5BSG8"/>
<dbReference type="CDD" id="cd05312">
    <property type="entry name" value="NAD_bind_1_malic_enz"/>
    <property type="match status" value="1"/>
</dbReference>
<dbReference type="SMART" id="SM01274">
    <property type="entry name" value="malic"/>
    <property type="match status" value="1"/>
</dbReference>
<dbReference type="HOGENOM" id="CLU_011405_5_0_6"/>
<evidence type="ECO:0000313" key="11">
    <source>
        <dbReference type="EMBL" id="ACR12509.1"/>
    </source>
</evidence>
<evidence type="ECO:0000256" key="7">
    <source>
        <dbReference type="PIRSR" id="PIRSR000106-3"/>
    </source>
</evidence>
<feature type="active site" description="Proton acceptor" evidence="5">
    <location>
        <position position="163"/>
    </location>
</feature>
<comment type="similarity">
    <text evidence="2 8">Belongs to the malic enzymes family.</text>
</comment>
<evidence type="ECO:0000256" key="5">
    <source>
        <dbReference type="PIRSR" id="PIRSR000106-1"/>
    </source>
</evidence>
<sequence length="535" mass="58353">MKLTGLDLLTNPRFNKGTAFTLQEREDYGLTGLLPPVVSTQEQQMQRSLLNLRNKTRHIDKYLFLTALQKRNERVFYRILLENIEEMMPLVYTPTVGQACQEFAINFRETHGCYISWQDRGNIANALGNWPEKDVRLIVVSDGERILGLGDLGSNGMGIPIGKLTLYCACAGIDPAHCLPIMVDLGTENEALRTDPFYLGVREGRIRGEAYDAFMAEFCQAVQDVFPQALLQFEDFATPNAIALLERYRDKQLCFNDDIQGTASVALAGLLAATRINGKRISDMRFMFLGAGSAATGIGELLVKAMQREGISETQARSQLVFNDSKGLIVRSRDQLTDHARPFAADLPAMDAAAALEAFKPDVLIGASGRPGIITESMVKALCAIHQRPAIFALSNPTANAECTAKQAYEWSDGKAIFASGSPFSAVEYKGTTFIPGQGNNAYIFPGLGLGVLLSGATRINDDMLISAAECLAACVEQTQIDAGCLYPPLTDIREVSAKIAVAVAKTAEKAGYLPAPLALDFADHVRAQQYDPKY</sequence>
<evidence type="ECO:0000256" key="1">
    <source>
        <dbReference type="ARBA" id="ARBA00001936"/>
    </source>
</evidence>
<dbReference type="GO" id="GO:0046872">
    <property type="term" value="F:metal ion binding"/>
    <property type="evidence" value="ECO:0007669"/>
    <property type="project" value="UniProtKB-KW"/>
</dbReference>
<proteinExistence type="inferred from homology"/>
<feature type="binding site" evidence="7">
    <location>
        <position position="258"/>
    </location>
    <ligand>
        <name>a divalent metal cation</name>
        <dbReference type="ChEBI" id="CHEBI:60240"/>
    </ligand>
</feature>
<comment type="cofactor">
    <cofactor evidence="7">
        <name>Mg(2+)</name>
        <dbReference type="ChEBI" id="CHEBI:18420"/>
    </cofactor>
    <cofactor evidence="7">
        <name>Mn(2+)</name>
        <dbReference type="ChEBI" id="CHEBI:29035"/>
    </cofactor>
    <text evidence="7">Divalent metal cations. Prefers magnesium or manganese.</text>
</comment>
<evidence type="ECO:0000256" key="8">
    <source>
        <dbReference type="RuleBase" id="RU003427"/>
    </source>
</evidence>
<gene>
    <name evidence="11" type="ordered locus">TERTU_1358</name>
</gene>
<dbReference type="EC" id="1.1.1.40" evidence="11"/>
<dbReference type="Gene3D" id="3.40.50.10380">
    <property type="entry name" value="Malic enzyme, N-terminal domain"/>
    <property type="match status" value="1"/>
</dbReference>
<comment type="cofactor">
    <cofactor evidence="1">
        <name>Mn(2+)</name>
        <dbReference type="ChEBI" id="CHEBI:29035"/>
    </cofactor>
</comment>
<evidence type="ECO:0000313" key="12">
    <source>
        <dbReference type="Proteomes" id="UP000009080"/>
    </source>
</evidence>
<name>C5BSG8_TERTT</name>
<dbReference type="InterPro" id="IPR012302">
    <property type="entry name" value="Malic_NAD-bd"/>
</dbReference>
<keyword evidence="12" id="KW-1185">Reference proteome</keyword>
<evidence type="ECO:0000259" key="10">
    <source>
        <dbReference type="SMART" id="SM01274"/>
    </source>
</evidence>
<evidence type="ECO:0000256" key="6">
    <source>
        <dbReference type="PIRSR" id="PIRSR000106-2"/>
    </source>
</evidence>
<evidence type="ECO:0000256" key="4">
    <source>
        <dbReference type="ARBA" id="ARBA00023002"/>
    </source>
</evidence>
<dbReference type="InterPro" id="IPR015884">
    <property type="entry name" value="Malic_enzyme_CS"/>
</dbReference>
<dbReference type="SMART" id="SM00919">
    <property type="entry name" value="Malic_M"/>
    <property type="match status" value="1"/>
</dbReference>
<dbReference type="eggNOG" id="COG0281">
    <property type="taxonomic scope" value="Bacteria"/>
</dbReference>
<dbReference type="InterPro" id="IPR037062">
    <property type="entry name" value="Malic_N_dom_sf"/>
</dbReference>
<feature type="active site" description="Proton donor" evidence="5">
    <location>
        <position position="92"/>
    </location>
</feature>
<dbReference type="RefSeq" id="WP_015818621.1">
    <property type="nucleotide sequence ID" value="NC_012997.1"/>
</dbReference>
<feature type="domain" description="Malic enzyme N-terminal" evidence="10">
    <location>
        <begin position="69"/>
        <end position="249"/>
    </location>
</feature>
<feature type="binding site" evidence="7">
    <location>
        <position position="235"/>
    </location>
    <ligand>
        <name>a divalent metal cation</name>
        <dbReference type="ChEBI" id="CHEBI:60240"/>
    </ligand>
</feature>
<dbReference type="EMBL" id="CP001614">
    <property type="protein sequence ID" value="ACR12509.1"/>
    <property type="molecule type" value="Genomic_DNA"/>
</dbReference>
<dbReference type="Gene3D" id="3.40.50.720">
    <property type="entry name" value="NAD(P)-binding Rossmann-like Domain"/>
    <property type="match status" value="1"/>
</dbReference>
<evidence type="ECO:0000256" key="3">
    <source>
        <dbReference type="ARBA" id="ARBA00022723"/>
    </source>
</evidence>
<dbReference type="GO" id="GO:0004473">
    <property type="term" value="F:malate dehydrogenase (decarboxylating) (NADP+) activity"/>
    <property type="evidence" value="ECO:0007669"/>
    <property type="project" value="UniProtKB-EC"/>
</dbReference>
<dbReference type="InterPro" id="IPR036291">
    <property type="entry name" value="NAD(P)-bd_dom_sf"/>
</dbReference>
<dbReference type="InterPro" id="IPR001891">
    <property type="entry name" value="Malic_OxRdtase"/>
</dbReference>
<keyword evidence="4 11" id="KW-0560">Oxidoreductase</keyword>
<dbReference type="GO" id="GO:0051287">
    <property type="term" value="F:NAD binding"/>
    <property type="evidence" value="ECO:0007669"/>
    <property type="project" value="InterPro"/>
</dbReference>
<evidence type="ECO:0000256" key="2">
    <source>
        <dbReference type="ARBA" id="ARBA00008785"/>
    </source>
</evidence>
<feature type="binding site" evidence="6">
    <location>
        <position position="440"/>
    </location>
    <ligand>
        <name>(S)-malate</name>
        <dbReference type="ChEBI" id="CHEBI:15589"/>
    </ligand>
</feature>
<dbReference type="PIRSF" id="PIRSF000106">
    <property type="entry name" value="ME"/>
    <property type="match status" value="1"/>
</dbReference>
<dbReference type="PROSITE" id="PS00331">
    <property type="entry name" value="MALIC_ENZYMES"/>
    <property type="match status" value="1"/>
</dbReference>
<dbReference type="PRINTS" id="PR00072">
    <property type="entry name" value="MALOXRDTASE"/>
</dbReference>
<dbReference type="OrthoDB" id="9805787at2"/>
<dbReference type="PANTHER" id="PTHR23406:SF90">
    <property type="entry name" value="MALIC ENZYME-RELATED"/>
    <property type="match status" value="1"/>
</dbReference>
<protein>
    <submittedName>
        <fullName evidence="11">NADP-dependent malic enzyme</fullName>
        <ecNumber evidence="11">1.1.1.40</ecNumber>
    </submittedName>
</protein>
<feature type="binding site" evidence="7">
    <location>
        <position position="234"/>
    </location>
    <ligand>
        <name>a divalent metal cation</name>
        <dbReference type="ChEBI" id="CHEBI:60240"/>
    </ligand>
</feature>
<dbReference type="GO" id="GO:0006108">
    <property type="term" value="P:malate metabolic process"/>
    <property type="evidence" value="ECO:0007669"/>
    <property type="project" value="TreeGrafter"/>
</dbReference>
<feature type="binding site" evidence="6">
    <location>
        <position position="396"/>
    </location>
    <ligand>
        <name>(S)-malate</name>
        <dbReference type="ChEBI" id="CHEBI:15589"/>
    </ligand>
</feature>
<dbReference type="PANTHER" id="PTHR23406">
    <property type="entry name" value="MALIC ENZYME-RELATED"/>
    <property type="match status" value="1"/>
</dbReference>
<dbReference type="NCBIfam" id="NF010052">
    <property type="entry name" value="PRK13529.1"/>
    <property type="match status" value="1"/>
</dbReference>
<dbReference type="InterPro" id="IPR012301">
    <property type="entry name" value="Malic_N_dom"/>
</dbReference>
<dbReference type="KEGG" id="ttu:TERTU_1358"/>
<feature type="binding site" evidence="6">
    <location>
        <position position="145"/>
    </location>
    <ligand>
        <name>(S)-malate</name>
        <dbReference type="ChEBI" id="CHEBI:15589"/>
    </ligand>
</feature>
<organism evidence="11 12">
    <name type="scientific">Teredinibacter turnerae (strain ATCC 39867 / T7901)</name>
    <dbReference type="NCBI Taxonomy" id="377629"/>
    <lineage>
        <taxon>Bacteria</taxon>
        <taxon>Pseudomonadati</taxon>
        <taxon>Pseudomonadota</taxon>
        <taxon>Gammaproteobacteria</taxon>
        <taxon>Cellvibrionales</taxon>
        <taxon>Cellvibrionaceae</taxon>
        <taxon>Teredinibacter</taxon>
    </lineage>
</organism>
<dbReference type="Proteomes" id="UP000009080">
    <property type="component" value="Chromosome"/>
</dbReference>
<evidence type="ECO:0000259" key="9">
    <source>
        <dbReference type="SMART" id="SM00919"/>
    </source>
</evidence>
<accession>C5BSG8</accession>